<evidence type="ECO:0000313" key="2">
    <source>
        <dbReference type="EMBL" id="GBM70275.1"/>
    </source>
</evidence>
<dbReference type="EMBL" id="BGPR01183612">
    <property type="protein sequence ID" value="GBM70275.1"/>
    <property type="molecule type" value="Genomic_DNA"/>
</dbReference>
<protein>
    <submittedName>
        <fullName evidence="2">Uncharacterized protein</fullName>
    </submittedName>
</protein>
<evidence type="ECO:0000313" key="1">
    <source>
        <dbReference type="EMBL" id="GBM70147.1"/>
    </source>
</evidence>
<dbReference type="AlphaFoldDB" id="A0A4Y2HYF2"/>
<name>A0A4Y2HYF2_ARAVE</name>
<sequence>FRPGHDGVQRPGVRLLLRDPLLVSLLQHPARHQPRPADDVHLRPDVLHLRQRKGRCTPRLADQRRLL</sequence>
<gene>
    <name evidence="1" type="ORF">AVEN_193456_1</name>
    <name evidence="2" type="ORF">AVEN_206710_1</name>
</gene>
<dbReference type="Proteomes" id="UP000499080">
    <property type="component" value="Unassembled WGS sequence"/>
</dbReference>
<keyword evidence="3" id="KW-1185">Reference proteome</keyword>
<accession>A0A4Y2HYF2</accession>
<evidence type="ECO:0000313" key="3">
    <source>
        <dbReference type="Proteomes" id="UP000499080"/>
    </source>
</evidence>
<proteinExistence type="predicted"/>
<organism evidence="2 3">
    <name type="scientific">Araneus ventricosus</name>
    <name type="common">Orbweaver spider</name>
    <name type="synonym">Epeira ventricosa</name>
    <dbReference type="NCBI Taxonomy" id="182803"/>
    <lineage>
        <taxon>Eukaryota</taxon>
        <taxon>Metazoa</taxon>
        <taxon>Ecdysozoa</taxon>
        <taxon>Arthropoda</taxon>
        <taxon>Chelicerata</taxon>
        <taxon>Arachnida</taxon>
        <taxon>Araneae</taxon>
        <taxon>Araneomorphae</taxon>
        <taxon>Entelegynae</taxon>
        <taxon>Araneoidea</taxon>
        <taxon>Araneidae</taxon>
        <taxon>Araneus</taxon>
    </lineage>
</organism>
<comment type="caution">
    <text evidence="2">The sequence shown here is derived from an EMBL/GenBank/DDBJ whole genome shotgun (WGS) entry which is preliminary data.</text>
</comment>
<reference evidence="2 3" key="1">
    <citation type="journal article" date="2019" name="Sci. Rep.">
        <title>Orb-weaving spider Araneus ventricosus genome elucidates the spidroin gene catalogue.</title>
        <authorList>
            <person name="Kono N."/>
            <person name="Nakamura H."/>
            <person name="Ohtoshi R."/>
            <person name="Moran D.A.P."/>
            <person name="Shinohara A."/>
            <person name="Yoshida Y."/>
            <person name="Fujiwara M."/>
            <person name="Mori M."/>
            <person name="Tomita M."/>
            <person name="Arakawa K."/>
        </authorList>
    </citation>
    <scope>NUCLEOTIDE SEQUENCE [LARGE SCALE GENOMIC DNA]</scope>
</reference>
<dbReference type="EMBL" id="BGPR01183562">
    <property type="protein sequence ID" value="GBM70147.1"/>
    <property type="molecule type" value="Genomic_DNA"/>
</dbReference>
<feature type="non-terminal residue" evidence="2">
    <location>
        <position position="1"/>
    </location>
</feature>